<evidence type="ECO:0000313" key="3">
    <source>
        <dbReference type="Proteomes" id="UP001321760"/>
    </source>
</evidence>
<keyword evidence="3" id="KW-1185">Reference proteome</keyword>
<evidence type="ECO:0000256" key="1">
    <source>
        <dbReference type="SAM" id="MobiDB-lite"/>
    </source>
</evidence>
<name>A0AAV9GBV0_9PEZI</name>
<reference evidence="2" key="2">
    <citation type="submission" date="2023-05" db="EMBL/GenBank/DDBJ databases">
        <authorList>
            <consortium name="Lawrence Berkeley National Laboratory"/>
            <person name="Steindorff A."/>
            <person name="Hensen N."/>
            <person name="Bonometti L."/>
            <person name="Westerberg I."/>
            <person name="Brannstrom I.O."/>
            <person name="Guillou S."/>
            <person name="Cros-Aarteil S."/>
            <person name="Calhoun S."/>
            <person name="Haridas S."/>
            <person name="Kuo A."/>
            <person name="Mondo S."/>
            <person name="Pangilinan J."/>
            <person name="Riley R."/>
            <person name="Labutti K."/>
            <person name="Andreopoulos B."/>
            <person name="Lipzen A."/>
            <person name="Chen C."/>
            <person name="Yanf M."/>
            <person name="Daum C."/>
            <person name="Ng V."/>
            <person name="Clum A."/>
            <person name="Ohm R."/>
            <person name="Martin F."/>
            <person name="Silar P."/>
            <person name="Natvig D."/>
            <person name="Lalanne C."/>
            <person name="Gautier V."/>
            <person name="Ament-Velasquez S.L."/>
            <person name="Kruys A."/>
            <person name="Hutchinson M.I."/>
            <person name="Powell A.J."/>
            <person name="Barry K."/>
            <person name="Miller A.N."/>
            <person name="Grigoriev I.V."/>
            <person name="Debuchy R."/>
            <person name="Gladieux P."/>
            <person name="Thoren M.H."/>
            <person name="Johannesson H."/>
        </authorList>
    </citation>
    <scope>NUCLEOTIDE SEQUENCE</scope>
    <source>
        <strain evidence="2">PSN243</strain>
    </source>
</reference>
<evidence type="ECO:0000313" key="2">
    <source>
        <dbReference type="EMBL" id="KAK4445931.1"/>
    </source>
</evidence>
<proteinExistence type="predicted"/>
<sequence>MRYRMRPESRRSLRKKTCGERTGHWLVTENDISHRHCPRRRCSCFKARPSVDGFGEPAQPSHKLHPFLTEVKARTSTECFQEAGLCAAAPRGAATKAASNGTPTSSSRTGSASPNEGLFGDVAFRSWSLWQRAAEVWLSERKRGATPAAEESGPGRIRHRWSHSAQLSSDRARWLFGDTTGVTSQGTANLAVCDLIPHPVPGQQDRIGRLLQPLAGRP</sequence>
<dbReference type="EMBL" id="MU865961">
    <property type="protein sequence ID" value="KAK4445931.1"/>
    <property type="molecule type" value="Genomic_DNA"/>
</dbReference>
<comment type="caution">
    <text evidence="2">The sequence shown here is derived from an EMBL/GenBank/DDBJ whole genome shotgun (WGS) entry which is preliminary data.</text>
</comment>
<reference evidence="2" key="1">
    <citation type="journal article" date="2023" name="Mol. Phylogenet. Evol.">
        <title>Genome-scale phylogeny and comparative genomics of the fungal order Sordariales.</title>
        <authorList>
            <person name="Hensen N."/>
            <person name="Bonometti L."/>
            <person name="Westerberg I."/>
            <person name="Brannstrom I.O."/>
            <person name="Guillou S."/>
            <person name="Cros-Aarteil S."/>
            <person name="Calhoun S."/>
            <person name="Haridas S."/>
            <person name="Kuo A."/>
            <person name="Mondo S."/>
            <person name="Pangilinan J."/>
            <person name="Riley R."/>
            <person name="LaButti K."/>
            <person name="Andreopoulos B."/>
            <person name="Lipzen A."/>
            <person name="Chen C."/>
            <person name="Yan M."/>
            <person name="Daum C."/>
            <person name="Ng V."/>
            <person name="Clum A."/>
            <person name="Steindorff A."/>
            <person name="Ohm R.A."/>
            <person name="Martin F."/>
            <person name="Silar P."/>
            <person name="Natvig D.O."/>
            <person name="Lalanne C."/>
            <person name="Gautier V."/>
            <person name="Ament-Velasquez S.L."/>
            <person name="Kruys A."/>
            <person name="Hutchinson M.I."/>
            <person name="Powell A.J."/>
            <person name="Barry K."/>
            <person name="Miller A.N."/>
            <person name="Grigoriev I.V."/>
            <person name="Debuchy R."/>
            <person name="Gladieux P."/>
            <person name="Hiltunen Thoren M."/>
            <person name="Johannesson H."/>
        </authorList>
    </citation>
    <scope>NUCLEOTIDE SEQUENCE</scope>
    <source>
        <strain evidence="2">PSN243</strain>
    </source>
</reference>
<dbReference type="Proteomes" id="UP001321760">
    <property type="component" value="Unassembled WGS sequence"/>
</dbReference>
<dbReference type="AlphaFoldDB" id="A0AAV9GBV0"/>
<gene>
    <name evidence="2" type="ORF">QBC34DRAFT_154341</name>
</gene>
<organism evidence="2 3">
    <name type="scientific">Podospora aff. communis PSN243</name>
    <dbReference type="NCBI Taxonomy" id="3040156"/>
    <lineage>
        <taxon>Eukaryota</taxon>
        <taxon>Fungi</taxon>
        <taxon>Dikarya</taxon>
        <taxon>Ascomycota</taxon>
        <taxon>Pezizomycotina</taxon>
        <taxon>Sordariomycetes</taxon>
        <taxon>Sordariomycetidae</taxon>
        <taxon>Sordariales</taxon>
        <taxon>Podosporaceae</taxon>
        <taxon>Podospora</taxon>
    </lineage>
</organism>
<accession>A0AAV9GBV0</accession>
<protein>
    <submittedName>
        <fullName evidence="2">Uncharacterized protein</fullName>
    </submittedName>
</protein>
<feature type="compositionally biased region" description="Polar residues" evidence="1">
    <location>
        <begin position="99"/>
        <end position="114"/>
    </location>
</feature>
<feature type="region of interest" description="Disordered" evidence="1">
    <location>
        <begin position="95"/>
        <end position="115"/>
    </location>
</feature>